<dbReference type="AlphaFoldDB" id="A0A917Y7I7"/>
<organism evidence="1 2">
    <name type="scientific">Streptomyces albiflavescens</name>
    <dbReference type="NCBI Taxonomy" id="1623582"/>
    <lineage>
        <taxon>Bacteria</taxon>
        <taxon>Bacillati</taxon>
        <taxon>Actinomycetota</taxon>
        <taxon>Actinomycetes</taxon>
        <taxon>Kitasatosporales</taxon>
        <taxon>Streptomycetaceae</taxon>
        <taxon>Streptomyces</taxon>
    </lineage>
</organism>
<keyword evidence="2" id="KW-1185">Reference proteome</keyword>
<sequence>MIDASAVAYLIHPERGGTGIAPGRYLVRRQRERDAERGAWPGNRMIAD</sequence>
<evidence type="ECO:0000313" key="1">
    <source>
        <dbReference type="EMBL" id="GGN70583.1"/>
    </source>
</evidence>
<name>A0A917Y7I7_9ACTN</name>
<protein>
    <submittedName>
        <fullName evidence="1">Uncharacterized protein</fullName>
    </submittedName>
</protein>
<comment type="caution">
    <text evidence="1">The sequence shown here is derived from an EMBL/GenBank/DDBJ whole genome shotgun (WGS) entry which is preliminary data.</text>
</comment>
<dbReference type="Proteomes" id="UP000600365">
    <property type="component" value="Unassembled WGS sequence"/>
</dbReference>
<dbReference type="EMBL" id="BMMM01000008">
    <property type="protein sequence ID" value="GGN70583.1"/>
    <property type="molecule type" value="Genomic_DNA"/>
</dbReference>
<gene>
    <name evidence="1" type="ORF">GCM10011579_045990</name>
</gene>
<reference evidence="1 2" key="1">
    <citation type="journal article" date="2014" name="Int. J. Syst. Evol. Microbiol.">
        <title>Complete genome sequence of Corynebacterium casei LMG S-19264T (=DSM 44701T), isolated from a smear-ripened cheese.</title>
        <authorList>
            <consortium name="US DOE Joint Genome Institute (JGI-PGF)"/>
            <person name="Walter F."/>
            <person name="Albersmeier A."/>
            <person name="Kalinowski J."/>
            <person name="Ruckert C."/>
        </authorList>
    </citation>
    <scope>NUCLEOTIDE SEQUENCE [LARGE SCALE GENOMIC DNA]</scope>
    <source>
        <strain evidence="1 2">CGMCC 4.7111</strain>
    </source>
</reference>
<proteinExistence type="predicted"/>
<dbReference type="RefSeq" id="WP_189187931.1">
    <property type="nucleotide sequence ID" value="NZ_BMMM01000008.1"/>
</dbReference>
<accession>A0A917Y7I7</accession>
<evidence type="ECO:0000313" key="2">
    <source>
        <dbReference type="Proteomes" id="UP000600365"/>
    </source>
</evidence>